<organism evidence="1">
    <name type="scientific">Glycine max</name>
    <name type="common">Soybean</name>
    <name type="synonym">Glycine hispida</name>
    <dbReference type="NCBI Taxonomy" id="3847"/>
    <lineage>
        <taxon>Eukaryota</taxon>
        <taxon>Viridiplantae</taxon>
        <taxon>Streptophyta</taxon>
        <taxon>Embryophyta</taxon>
        <taxon>Tracheophyta</taxon>
        <taxon>Spermatophyta</taxon>
        <taxon>Magnoliopsida</taxon>
        <taxon>eudicotyledons</taxon>
        <taxon>Gunneridae</taxon>
        <taxon>Pentapetalae</taxon>
        <taxon>rosids</taxon>
        <taxon>fabids</taxon>
        <taxon>Fabales</taxon>
        <taxon>Fabaceae</taxon>
        <taxon>Papilionoideae</taxon>
        <taxon>50 kb inversion clade</taxon>
        <taxon>NPAAA clade</taxon>
        <taxon>indigoferoid/millettioid clade</taxon>
        <taxon>Phaseoleae</taxon>
        <taxon>Glycine</taxon>
        <taxon>Glycine subgen. Soja</taxon>
    </lineage>
</organism>
<protein>
    <submittedName>
        <fullName evidence="1 2">Uncharacterized protein</fullName>
    </submittedName>
</protein>
<dbReference type="OMA" id="KYIDMED"/>
<keyword evidence="3" id="KW-1185">Reference proteome</keyword>
<proteinExistence type="predicted"/>
<reference evidence="1 2" key="1">
    <citation type="journal article" date="2010" name="Nature">
        <title>Genome sequence of the palaeopolyploid soybean.</title>
        <authorList>
            <person name="Schmutz J."/>
            <person name="Cannon S.B."/>
            <person name="Schlueter J."/>
            <person name="Ma J."/>
            <person name="Mitros T."/>
            <person name="Nelson W."/>
            <person name="Hyten D.L."/>
            <person name="Song Q."/>
            <person name="Thelen J.J."/>
            <person name="Cheng J."/>
            <person name="Xu D."/>
            <person name="Hellsten U."/>
            <person name="May G.D."/>
            <person name="Yu Y."/>
            <person name="Sakurai T."/>
            <person name="Umezawa T."/>
            <person name="Bhattacharyya M.K."/>
            <person name="Sandhu D."/>
            <person name="Valliyodan B."/>
            <person name="Lindquist E."/>
            <person name="Peto M."/>
            <person name="Grant D."/>
            <person name="Shu S."/>
            <person name="Goodstein D."/>
            <person name="Barry K."/>
            <person name="Futrell-Griggs M."/>
            <person name="Abernathy B."/>
            <person name="Du J."/>
            <person name="Tian Z."/>
            <person name="Zhu L."/>
            <person name="Gill N."/>
            <person name="Joshi T."/>
            <person name="Libault M."/>
            <person name="Sethuraman A."/>
            <person name="Zhang X.-C."/>
            <person name="Shinozaki K."/>
            <person name="Nguyen H.T."/>
            <person name="Wing R.A."/>
            <person name="Cregan P."/>
            <person name="Specht J."/>
            <person name="Grimwood J."/>
            <person name="Rokhsar D."/>
            <person name="Stacey G."/>
            <person name="Shoemaker R.C."/>
            <person name="Jackson S.A."/>
        </authorList>
    </citation>
    <scope>NUCLEOTIDE SEQUENCE [LARGE SCALE GENOMIC DNA]</scope>
    <source>
        <strain evidence="2">cv. Williams 82</strain>
        <tissue evidence="1">Callus</tissue>
    </source>
</reference>
<gene>
    <name evidence="1" type="ORF">GLYMA_12G224100</name>
</gene>
<reference evidence="2" key="2">
    <citation type="submission" date="2018-02" db="UniProtKB">
        <authorList>
            <consortium name="EnsemblPlants"/>
        </authorList>
    </citation>
    <scope>IDENTIFICATION</scope>
    <source>
        <strain evidence="2">Williams 82</strain>
    </source>
</reference>
<evidence type="ECO:0000313" key="1">
    <source>
        <dbReference type="EMBL" id="KRH27239.1"/>
    </source>
</evidence>
<sequence length="99" mass="11358">MFLIPRPPSNLGLHTSTQLTQANLFLSPSPPHKKFLNKLSSTRTTFLGTLKKDMKYIDMEDIIDRIRQILPPKDKSLCCHPLSFRLIFDMIGFQVSTLL</sequence>
<accession>A0A0R0H9A5</accession>
<dbReference type="EnsemblPlants" id="KRH27239">
    <property type="protein sequence ID" value="KRH27239"/>
    <property type="gene ID" value="GLYMA_12G224100"/>
</dbReference>
<dbReference type="Proteomes" id="UP000008827">
    <property type="component" value="Chromosome 12"/>
</dbReference>
<name>A0A0R0H9A5_SOYBN</name>
<reference evidence="1" key="3">
    <citation type="submission" date="2018-07" db="EMBL/GenBank/DDBJ databases">
        <title>WGS assembly of Glycine max.</title>
        <authorList>
            <person name="Schmutz J."/>
            <person name="Cannon S."/>
            <person name="Schlueter J."/>
            <person name="Ma J."/>
            <person name="Mitros T."/>
            <person name="Nelson W."/>
            <person name="Hyten D."/>
            <person name="Song Q."/>
            <person name="Thelen J."/>
            <person name="Cheng J."/>
            <person name="Xu D."/>
            <person name="Hellsten U."/>
            <person name="May G."/>
            <person name="Yu Y."/>
            <person name="Sakurai T."/>
            <person name="Umezawa T."/>
            <person name="Bhattacharyya M."/>
            <person name="Sandhu D."/>
            <person name="Valliyodan B."/>
            <person name="Lindquist E."/>
            <person name="Peto M."/>
            <person name="Grant D."/>
            <person name="Shu S."/>
            <person name="Goodstein D."/>
            <person name="Barry K."/>
            <person name="Futrell-Griggs M."/>
            <person name="Abernathy B."/>
            <person name="Du J."/>
            <person name="Tian Z."/>
            <person name="Zhu L."/>
            <person name="Gill N."/>
            <person name="Joshi T."/>
            <person name="Libault M."/>
            <person name="Sethuraman A."/>
            <person name="Zhang X."/>
            <person name="Shinozaki K."/>
            <person name="Nguyen H."/>
            <person name="Wing R."/>
            <person name="Cregan P."/>
            <person name="Specht J."/>
            <person name="Grimwood J."/>
            <person name="Rokhsar D."/>
            <person name="Stacey G."/>
            <person name="Shoemaker R."/>
            <person name="Jackson S."/>
        </authorList>
    </citation>
    <scope>NUCLEOTIDE SEQUENCE</scope>
    <source>
        <tissue evidence="1">Callus</tissue>
    </source>
</reference>
<dbReference type="EMBL" id="CM000845">
    <property type="protein sequence ID" value="KRH27239.1"/>
    <property type="molecule type" value="Genomic_DNA"/>
</dbReference>
<dbReference type="InParanoid" id="A0A0R0H9A5"/>
<evidence type="ECO:0000313" key="3">
    <source>
        <dbReference type="Proteomes" id="UP000008827"/>
    </source>
</evidence>
<dbReference type="AlphaFoldDB" id="A0A0R0H9A5"/>
<evidence type="ECO:0000313" key="2">
    <source>
        <dbReference type="EnsemblPlants" id="KRH27239"/>
    </source>
</evidence>
<dbReference type="Gramene" id="KRH27239">
    <property type="protein sequence ID" value="KRH27239"/>
    <property type="gene ID" value="GLYMA_12G224100"/>
</dbReference>